<accession>A0ABV7WDJ6</accession>
<evidence type="ECO:0000313" key="2">
    <source>
        <dbReference type="EMBL" id="MFC3687909.1"/>
    </source>
</evidence>
<dbReference type="RefSeq" id="WP_340290239.1">
    <property type="nucleotide sequence ID" value="NZ_JBBEOI010000016.1"/>
</dbReference>
<dbReference type="EMBL" id="JBHRWW010000003">
    <property type="protein sequence ID" value="MFC3687909.1"/>
    <property type="molecule type" value="Genomic_DNA"/>
</dbReference>
<protein>
    <submittedName>
        <fullName evidence="2">YdcF family protein</fullName>
    </submittedName>
</protein>
<dbReference type="Proteomes" id="UP001595685">
    <property type="component" value="Unassembled WGS sequence"/>
</dbReference>
<dbReference type="Pfam" id="PF02698">
    <property type="entry name" value="DUF218"/>
    <property type="match status" value="1"/>
</dbReference>
<name>A0ABV7WDJ6_9MICO</name>
<dbReference type="Gene3D" id="3.40.50.620">
    <property type="entry name" value="HUPs"/>
    <property type="match status" value="1"/>
</dbReference>
<organism evidence="2 3">
    <name type="scientific">Aquipuribacter hungaricus</name>
    <dbReference type="NCBI Taxonomy" id="545624"/>
    <lineage>
        <taxon>Bacteria</taxon>
        <taxon>Bacillati</taxon>
        <taxon>Actinomycetota</taxon>
        <taxon>Actinomycetes</taxon>
        <taxon>Micrococcales</taxon>
        <taxon>Intrasporangiaceae</taxon>
        <taxon>Aquipuribacter</taxon>
    </lineage>
</organism>
<keyword evidence="3" id="KW-1185">Reference proteome</keyword>
<evidence type="ECO:0000313" key="3">
    <source>
        <dbReference type="Proteomes" id="UP001595685"/>
    </source>
</evidence>
<proteinExistence type="predicted"/>
<reference evidence="3" key="1">
    <citation type="journal article" date="2019" name="Int. J. Syst. Evol. Microbiol.">
        <title>The Global Catalogue of Microorganisms (GCM) 10K type strain sequencing project: providing services to taxonomists for standard genome sequencing and annotation.</title>
        <authorList>
            <consortium name="The Broad Institute Genomics Platform"/>
            <consortium name="The Broad Institute Genome Sequencing Center for Infectious Disease"/>
            <person name="Wu L."/>
            <person name="Ma J."/>
        </authorList>
    </citation>
    <scope>NUCLEOTIDE SEQUENCE [LARGE SCALE GENOMIC DNA]</scope>
    <source>
        <strain evidence="3">NCAIM B.02333</strain>
    </source>
</reference>
<dbReference type="InterPro" id="IPR014729">
    <property type="entry name" value="Rossmann-like_a/b/a_fold"/>
</dbReference>
<dbReference type="InterPro" id="IPR051599">
    <property type="entry name" value="Cell_Envelope_Assoc"/>
</dbReference>
<dbReference type="PANTHER" id="PTHR30336:SF20">
    <property type="entry name" value="DUF218 DOMAIN-CONTAINING PROTEIN"/>
    <property type="match status" value="1"/>
</dbReference>
<feature type="domain" description="DUF218" evidence="1">
    <location>
        <begin position="51"/>
        <end position="200"/>
    </location>
</feature>
<dbReference type="InterPro" id="IPR003848">
    <property type="entry name" value="DUF218"/>
</dbReference>
<gene>
    <name evidence="2" type="ORF">ACFOLH_06085</name>
</gene>
<dbReference type="PANTHER" id="PTHR30336">
    <property type="entry name" value="INNER MEMBRANE PROTEIN, PROBABLE PERMEASE"/>
    <property type="match status" value="1"/>
</dbReference>
<evidence type="ECO:0000259" key="1">
    <source>
        <dbReference type="Pfam" id="PF02698"/>
    </source>
</evidence>
<comment type="caution">
    <text evidence="2">The sequence shown here is derived from an EMBL/GenBank/DDBJ whole genome shotgun (WGS) entry which is preliminary data.</text>
</comment>
<dbReference type="CDD" id="cd06259">
    <property type="entry name" value="YdcF-like"/>
    <property type="match status" value="1"/>
</dbReference>
<sequence>MAEARVGRGGRGGRVLGRLVLLLVVLALLVPLAVAARVVQVAGRDERVSADALVVLGASQLDGRPGPVLEARLQHALELYQAGLAPVVVTTGGNQAGDRYTEAGSAQTWLVDHGVPAAAVVAVPTGGNTIDSLVPVAALAQGSGWQQGVLVVSDPWHVYRVRTMADDLGLRVAGASPTRTGPSTGDLGREVSYVVRETAGVLVQAAGVSVP</sequence>